<proteinExistence type="predicted"/>
<organism evidence="1 2">
    <name type="scientific">Streptomyces caledonius</name>
    <dbReference type="NCBI Taxonomy" id="3134107"/>
    <lineage>
        <taxon>Bacteria</taxon>
        <taxon>Bacillati</taxon>
        <taxon>Actinomycetota</taxon>
        <taxon>Actinomycetes</taxon>
        <taxon>Kitasatosporales</taxon>
        <taxon>Streptomycetaceae</taxon>
        <taxon>Streptomyces</taxon>
    </lineage>
</organism>
<keyword evidence="2" id="KW-1185">Reference proteome</keyword>
<comment type="caution">
    <text evidence="1">The sequence shown here is derived from an EMBL/GenBank/DDBJ whole genome shotgun (WGS) entry which is preliminary data.</text>
</comment>
<name>A0ABU8U853_9ACTN</name>
<gene>
    <name evidence="1" type="ORF">WKI68_25650</name>
</gene>
<dbReference type="Proteomes" id="UP001382904">
    <property type="component" value="Unassembled WGS sequence"/>
</dbReference>
<reference evidence="1 2" key="1">
    <citation type="submission" date="2024-03" db="EMBL/GenBank/DDBJ databases">
        <title>Novel Streptomyces species of biotechnological and ecological value are a feature of Machair soil.</title>
        <authorList>
            <person name="Prole J.R."/>
            <person name="Goodfellow M."/>
            <person name="Allenby N."/>
            <person name="Ward A.C."/>
        </authorList>
    </citation>
    <scope>NUCLEOTIDE SEQUENCE [LARGE SCALE GENOMIC DNA]</scope>
    <source>
        <strain evidence="1 2">MS1.HAVA.3</strain>
    </source>
</reference>
<evidence type="ECO:0000313" key="1">
    <source>
        <dbReference type="EMBL" id="MEJ8643835.1"/>
    </source>
</evidence>
<accession>A0ABU8U853</accession>
<dbReference type="EMBL" id="JBBKAM010000002">
    <property type="protein sequence ID" value="MEJ8643835.1"/>
    <property type="molecule type" value="Genomic_DNA"/>
</dbReference>
<protein>
    <submittedName>
        <fullName evidence="1">Uncharacterized protein</fullName>
    </submittedName>
</protein>
<sequence>MPMIVKFTVRPDQGDPSGFDLGDMLWSGELGEASSVGHVPDQGMMLYLSVPDLLDSLTMLLTRRSTNASFTGIDSSFRLDFRTTKKTVTVKGRSGPVAQISHAELAKTVLSAAEELASRHLTPPPSEDHASDDYLTALKRFQQVAAQVRESE</sequence>
<evidence type="ECO:0000313" key="2">
    <source>
        <dbReference type="Proteomes" id="UP001382904"/>
    </source>
</evidence>